<organism evidence="2 3">
    <name type="scientific">Gardnerella vaginalis 1400E</name>
    <dbReference type="NCBI Taxonomy" id="698956"/>
    <lineage>
        <taxon>Bacteria</taxon>
        <taxon>Bacillati</taxon>
        <taxon>Actinomycetota</taxon>
        <taxon>Actinomycetes</taxon>
        <taxon>Bifidobacteriales</taxon>
        <taxon>Bifidobacteriaceae</taxon>
        <taxon>Gardnerella</taxon>
    </lineage>
</organism>
<name>I4LSP6_GARVA</name>
<dbReference type="Proteomes" id="UP000004884">
    <property type="component" value="Unassembled WGS sequence"/>
</dbReference>
<evidence type="ECO:0000313" key="3">
    <source>
        <dbReference type="Proteomes" id="UP000004884"/>
    </source>
</evidence>
<keyword evidence="1" id="KW-0472">Membrane</keyword>
<feature type="transmembrane region" description="Helical" evidence="1">
    <location>
        <begin position="99"/>
        <end position="120"/>
    </location>
</feature>
<dbReference type="AlphaFoldDB" id="I4LSP6"/>
<keyword evidence="1" id="KW-0812">Transmembrane</keyword>
<reference evidence="2 3" key="1">
    <citation type="journal article" date="2012" name="J. Bacteriol.">
        <title>Comparative Genomic Analyses of 17 Clinical Isolates of Gardnerella vaginalis Provide Evidence of Multiple Genetically Isolated Clades Consistent with Subspeciation into Genovars.</title>
        <authorList>
            <person name="Ahmed A."/>
            <person name="Earl J."/>
            <person name="Retchless A."/>
            <person name="Hillier S."/>
            <person name="Rabe L."/>
            <person name="Cherpes T."/>
            <person name="Powell E."/>
            <person name="Janto B."/>
            <person name="Eutsey R."/>
            <person name="Hiller N.L."/>
            <person name="Boissy R."/>
            <person name="Dahlgreen M."/>
            <person name="Hall B."/>
            <person name="Costerton J."/>
            <person name="Post J.C."/>
            <person name="Hu F."/>
            <person name="Ehrlich G."/>
        </authorList>
    </citation>
    <scope>NUCLEOTIDE SEQUENCE [LARGE SCALE GENOMIC DNA]</scope>
    <source>
        <strain evidence="2 3">1400E</strain>
    </source>
</reference>
<accession>I4LSP6</accession>
<sequence>MAKINRIIENIAKALLYPLDIIAALKANPTAANPPAIEKITSHPRLTPNTRKTSEISQVINPNISANNDAEPNCVKRDGKYFIFLDFVIKRTAKHNPDIVNILTGSMPCIRLIVAINFILTVP</sequence>
<proteinExistence type="predicted"/>
<protein>
    <submittedName>
        <fullName evidence="2">Uncharacterized protein</fullName>
    </submittedName>
</protein>
<keyword evidence="1" id="KW-1133">Transmembrane helix</keyword>
<gene>
    <name evidence="2" type="ORF">CGSMWGv1400E_06678</name>
</gene>
<evidence type="ECO:0000313" key="2">
    <source>
        <dbReference type="EMBL" id="EIK79986.1"/>
    </source>
</evidence>
<dbReference type="EMBL" id="ADER01000028">
    <property type="protein sequence ID" value="EIK79986.1"/>
    <property type="molecule type" value="Genomic_DNA"/>
</dbReference>
<evidence type="ECO:0000256" key="1">
    <source>
        <dbReference type="SAM" id="Phobius"/>
    </source>
</evidence>
<comment type="caution">
    <text evidence="2">The sequence shown here is derived from an EMBL/GenBank/DDBJ whole genome shotgun (WGS) entry which is preliminary data.</text>
</comment>